<dbReference type="InterPro" id="IPR011741">
    <property type="entry name" value="Phg_2220_C"/>
</dbReference>
<organism evidence="3 4">
    <name type="scientific">Ureibacillus acetophenoni</name>
    <dbReference type="NCBI Taxonomy" id="614649"/>
    <lineage>
        <taxon>Bacteria</taxon>
        <taxon>Bacillati</taxon>
        <taxon>Bacillota</taxon>
        <taxon>Bacilli</taxon>
        <taxon>Bacillales</taxon>
        <taxon>Caryophanaceae</taxon>
        <taxon>Ureibacillus</taxon>
    </lineage>
</organism>
<evidence type="ECO:0000313" key="3">
    <source>
        <dbReference type="EMBL" id="SOC41442.1"/>
    </source>
</evidence>
<feature type="compositionally biased region" description="Low complexity" evidence="1">
    <location>
        <begin position="154"/>
        <end position="167"/>
    </location>
</feature>
<evidence type="ECO:0000256" key="1">
    <source>
        <dbReference type="SAM" id="MobiDB-lite"/>
    </source>
</evidence>
<protein>
    <submittedName>
        <fullName evidence="3">Uncharacterized phage protein (TIGR02220 family)</fullName>
    </submittedName>
</protein>
<feature type="region of interest" description="Disordered" evidence="1">
    <location>
        <begin position="146"/>
        <end position="167"/>
    </location>
</feature>
<name>A0A285UI12_9BACL</name>
<accession>A0A285UI12</accession>
<reference evidence="4" key="1">
    <citation type="submission" date="2017-08" db="EMBL/GenBank/DDBJ databases">
        <authorList>
            <person name="Varghese N."/>
            <person name="Submissions S."/>
        </authorList>
    </citation>
    <scope>NUCLEOTIDE SEQUENCE [LARGE SCALE GENOMIC DNA]</scope>
    <source>
        <strain evidence="4">JC23</strain>
    </source>
</reference>
<feature type="domain" description="Phage conserved hypothetical protein C-terminal" evidence="2">
    <location>
        <begin position="203"/>
        <end position="275"/>
    </location>
</feature>
<dbReference type="Proteomes" id="UP000219252">
    <property type="component" value="Unassembled WGS sequence"/>
</dbReference>
<evidence type="ECO:0000259" key="2">
    <source>
        <dbReference type="Pfam" id="PF09524"/>
    </source>
</evidence>
<gene>
    <name evidence="3" type="ORF">SAMN05877842_11053</name>
</gene>
<dbReference type="RefSeq" id="WP_097150093.1">
    <property type="nucleotide sequence ID" value="NZ_OBQC01000010.1"/>
</dbReference>
<dbReference type="Pfam" id="PF09524">
    <property type="entry name" value="Phg_2220_C"/>
    <property type="match status" value="1"/>
</dbReference>
<dbReference type="NCBIfam" id="TIGR02220">
    <property type="entry name" value="phg_TIGR02220"/>
    <property type="match status" value="1"/>
</dbReference>
<sequence length="303" mass="35732">MKDKLLIPEAPLQTLPTLVLKLGLKEALILQQLHYRLLSSPYERDGYTWYKHTYTDWQKQLPFYSERSISRAILNLENDKIIVSTQEYNPYKLIKTKWYRIDYENLYRVLGVEYDPKSQKIINFNPKELFPYYAVDVDGIHDSLNDSANNPQIGSTTNTGETSGTCQTLFTQDDTDGASIKEELKEEYKKDIVVKNHDVAAEIIQYLNKKTNRNYRLNSHSTRRFINGRFNDGYKFEDFISVIDFKVKQWLHDPKMKSFLRPSTLFNPTNFENYLVESQQTPIKRKRREVKPVELDFTLGEED</sequence>
<dbReference type="EMBL" id="OBQC01000010">
    <property type="protein sequence ID" value="SOC41442.1"/>
    <property type="molecule type" value="Genomic_DNA"/>
</dbReference>
<evidence type="ECO:0000313" key="4">
    <source>
        <dbReference type="Proteomes" id="UP000219252"/>
    </source>
</evidence>
<proteinExistence type="predicted"/>
<dbReference type="OrthoDB" id="1258529at2"/>
<dbReference type="AlphaFoldDB" id="A0A285UI12"/>
<keyword evidence="4" id="KW-1185">Reference proteome</keyword>